<evidence type="ECO:0000313" key="1">
    <source>
        <dbReference type="EMBL" id="PSB32328.1"/>
    </source>
</evidence>
<gene>
    <name evidence="1" type="ORF">C7B82_05840</name>
</gene>
<name>A0A2T1EI19_9CYAN</name>
<sequence>MTQPTSAHEPFDIRAWVDHNRSGRAACPACVQAGKANQRNLSIDLTTGAYHCWRGCTTAQIREALGAPKGSAANVSQVRSQHVQAVPPTQPRTISQERVRQSQKRLLHSAGQPQTKALAWLQARGFTHEMIAHYRLGLEPYWLTPEGNKAASKECYWAIALHLPAEASGHFYRKLRLAPWLTGEERPAGLPKWSQYGVPATLFYTYHPDQAEATWFCEGEWDAMRLGWLARQLQTSVAVCCATAGCGTVPKQADLAQLPGTVTLFFDRNDTPTQTGTIPGEAGARKLALALGDRGKIALVPMPDGCTVRG</sequence>
<keyword evidence="2" id="KW-1185">Reference proteome</keyword>
<proteinExistence type="predicted"/>
<comment type="caution">
    <text evidence="1">The sequence shown here is derived from an EMBL/GenBank/DDBJ whole genome shotgun (WGS) entry which is preliminary data.</text>
</comment>
<protein>
    <recommendedName>
        <fullName evidence="3">Toprim domain-containing protein</fullName>
    </recommendedName>
</protein>
<dbReference type="AlphaFoldDB" id="A0A2T1EI19"/>
<accession>A0A2T1EI19</accession>
<dbReference type="OrthoDB" id="9775547at2"/>
<dbReference type="Proteomes" id="UP000239576">
    <property type="component" value="Unassembled WGS sequence"/>
</dbReference>
<dbReference type="RefSeq" id="WP_106255372.1">
    <property type="nucleotide sequence ID" value="NZ_CAWNSW010000075.1"/>
</dbReference>
<reference evidence="1 2" key="2">
    <citation type="submission" date="2018-03" db="EMBL/GenBank/DDBJ databases">
        <title>The ancient ancestry and fast evolution of plastids.</title>
        <authorList>
            <person name="Moore K.R."/>
            <person name="Magnabosco C."/>
            <person name="Momper L."/>
            <person name="Gold D.A."/>
            <person name="Bosak T."/>
            <person name="Fournier G.P."/>
        </authorList>
    </citation>
    <scope>NUCLEOTIDE SEQUENCE [LARGE SCALE GENOMIC DNA]</scope>
    <source>
        <strain evidence="1 2">ULC18</strain>
    </source>
</reference>
<evidence type="ECO:0008006" key="3">
    <source>
        <dbReference type="Google" id="ProtNLM"/>
    </source>
</evidence>
<evidence type="ECO:0000313" key="2">
    <source>
        <dbReference type="Proteomes" id="UP000239576"/>
    </source>
</evidence>
<organism evidence="1 2">
    <name type="scientific">Stenomitos frigidus ULC18</name>
    <dbReference type="NCBI Taxonomy" id="2107698"/>
    <lineage>
        <taxon>Bacteria</taxon>
        <taxon>Bacillati</taxon>
        <taxon>Cyanobacteriota</taxon>
        <taxon>Cyanophyceae</taxon>
        <taxon>Leptolyngbyales</taxon>
        <taxon>Leptolyngbyaceae</taxon>
        <taxon>Stenomitos</taxon>
    </lineage>
</organism>
<reference evidence="2" key="1">
    <citation type="submission" date="2018-02" db="EMBL/GenBank/DDBJ databases">
        <authorList>
            <person name="Moore K."/>
            <person name="Momper L."/>
        </authorList>
    </citation>
    <scope>NUCLEOTIDE SEQUENCE [LARGE SCALE GENOMIC DNA]</scope>
    <source>
        <strain evidence="2">ULC18</strain>
    </source>
</reference>
<dbReference type="EMBL" id="PVWK01000028">
    <property type="protein sequence ID" value="PSB32328.1"/>
    <property type="molecule type" value="Genomic_DNA"/>
</dbReference>